<keyword evidence="3" id="KW-1185">Reference proteome</keyword>
<evidence type="ECO:0000313" key="4">
    <source>
        <dbReference type="WBParaSite" id="ACRNAN_scaffold364.g14732.t1"/>
    </source>
</evidence>
<dbReference type="GO" id="GO:0016746">
    <property type="term" value="F:acyltransferase activity"/>
    <property type="evidence" value="ECO:0007669"/>
    <property type="project" value="InterPro"/>
</dbReference>
<dbReference type="GO" id="GO:0036149">
    <property type="term" value="P:phosphatidylinositol acyl-chain remodeling"/>
    <property type="evidence" value="ECO:0007669"/>
    <property type="project" value="TreeGrafter"/>
</dbReference>
<feature type="transmembrane region" description="Helical" evidence="1">
    <location>
        <begin position="234"/>
        <end position="253"/>
    </location>
</feature>
<reference evidence="4" key="1">
    <citation type="submission" date="2022-11" db="UniProtKB">
        <authorList>
            <consortium name="WormBaseParasite"/>
        </authorList>
    </citation>
    <scope>IDENTIFICATION</scope>
</reference>
<name>A0A914DS41_9BILA</name>
<accession>A0A914DS41</accession>
<dbReference type="SUPFAM" id="SSF69593">
    <property type="entry name" value="Glycerol-3-phosphate (1)-acyltransferase"/>
    <property type="match status" value="1"/>
</dbReference>
<sequence length="298" mass="35690">MNHRTRLDWMFFWNVLYKMDPWLLTTEKIILKAGLKFIPGAGWAMGCNAFTFLNRNHEKDLKNLEIMLKYYKDSRGIYQILLFPEGTDRGTRAVQISHEFADKHGLPRYHYVLHPRITGFNLILNNMRKNNYINYVYDVTVGYPGRIISSEMELIKKGLMPNSVHFDVKKYEIKDIVEHNDNRVDIDASKWLLDLWKNKEERLRKFYEIQEKGGQPKFEPSGDCYVWPIETMSLGYYVAFLVWILSSIMWIYFTIYISWVKIYVICAVIFYCWADWRHGGVDQWLIEWFYGKPIFHSQ</sequence>
<keyword evidence="1" id="KW-0812">Transmembrane</keyword>
<dbReference type="CDD" id="cd07990">
    <property type="entry name" value="LPLAT_LCLAT1-like"/>
    <property type="match status" value="1"/>
</dbReference>
<evidence type="ECO:0000259" key="2">
    <source>
        <dbReference type="SMART" id="SM00563"/>
    </source>
</evidence>
<dbReference type="GO" id="GO:0005783">
    <property type="term" value="C:endoplasmic reticulum"/>
    <property type="evidence" value="ECO:0007669"/>
    <property type="project" value="TreeGrafter"/>
</dbReference>
<keyword evidence="1" id="KW-1133">Transmembrane helix</keyword>
<protein>
    <submittedName>
        <fullName evidence="4">Phospholipid/glycerol acyltransferase domain-containing protein</fullName>
    </submittedName>
</protein>
<proteinExistence type="predicted"/>
<feature type="transmembrane region" description="Helical" evidence="1">
    <location>
        <begin position="259"/>
        <end position="276"/>
    </location>
</feature>
<dbReference type="SMART" id="SM00563">
    <property type="entry name" value="PlsC"/>
    <property type="match status" value="1"/>
</dbReference>
<dbReference type="InterPro" id="IPR002123">
    <property type="entry name" value="Plipid/glycerol_acylTrfase"/>
</dbReference>
<evidence type="ECO:0000313" key="3">
    <source>
        <dbReference type="Proteomes" id="UP000887540"/>
    </source>
</evidence>
<keyword evidence="1" id="KW-0472">Membrane</keyword>
<dbReference type="WBParaSite" id="ACRNAN_scaffold364.g14732.t1">
    <property type="protein sequence ID" value="ACRNAN_scaffold364.g14732.t1"/>
    <property type="gene ID" value="ACRNAN_scaffold364.g14732"/>
</dbReference>
<dbReference type="Pfam" id="PF01553">
    <property type="entry name" value="Acyltransferase"/>
    <property type="match status" value="1"/>
</dbReference>
<evidence type="ECO:0000256" key="1">
    <source>
        <dbReference type="SAM" id="Phobius"/>
    </source>
</evidence>
<dbReference type="Proteomes" id="UP000887540">
    <property type="component" value="Unplaced"/>
</dbReference>
<dbReference type="AlphaFoldDB" id="A0A914DS41"/>
<dbReference type="PANTHER" id="PTHR10983:SF16">
    <property type="entry name" value="LYSOCARDIOLIPIN ACYLTRANSFERASE 1"/>
    <property type="match status" value="1"/>
</dbReference>
<dbReference type="PANTHER" id="PTHR10983">
    <property type="entry name" value="1-ACYLGLYCEROL-3-PHOSPHATE ACYLTRANSFERASE-RELATED"/>
    <property type="match status" value="1"/>
</dbReference>
<organism evidence="3 4">
    <name type="scientific">Acrobeloides nanus</name>
    <dbReference type="NCBI Taxonomy" id="290746"/>
    <lineage>
        <taxon>Eukaryota</taxon>
        <taxon>Metazoa</taxon>
        <taxon>Ecdysozoa</taxon>
        <taxon>Nematoda</taxon>
        <taxon>Chromadorea</taxon>
        <taxon>Rhabditida</taxon>
        <taxon>Tylenchina</taxon>
        <taxon>Cephalobomorpha</taxon>
        <taxon>Cephaloboidea</taxon>
        <taxon>Cephalobidae</taxon>
        <taxon>Acrobeloides</taxon>
    </lineage>
</organism>
<feature type="domain" description="Phospholipid/glycerol acyltransferase" evidence="2">
    <location>
        <begin position="1"/>
        <end position="113"/>
    </location>
</feature>